<evidence type="ECO:0000256" key="3">
    <source>
        <dbReference type="ARBA" id="ARBA00022603"/>
    </source>
</evidence>
<feature type="binding site" evidence="7">
    <location>
        <position position="60"/>
    </location>
    <ligand>
        <name>S-adenosyl-L-methionine</name>
        <dbReference type="ChEBI" id="CHEBI:59789"/>
    </ligand>
</feature>
<dbReference type="SUPFAM" id="SSF53335">
    <property type="entry name" value="S-adenosyl-L-methionine-dependent methyltransferases"/>
    <property type="match status" value="1"/>
</dbReference>
<reference evidence="8 9" key="1">
    <citation type="submission" date="2023-10" db="EMBL/GenBank/DDBJ databases">
        <authorList>
            <person name="Maclean D."/>
            <person name="Macfadyen A."/>
        </authorList>
    </citation>
    <scope>NUCLEOTIDE SEQUENCE [LARGE SCALE GENOMIC DNA]</scope>
</reference>
<keyword evidence="3 6" id="KW-0489">Methyltransferase</keyword>
<evidence type="ECO:0000256" key="6">
    <source>
        <dbReference type="PIRNR" id="PIRNR016305"/>
    </source>
</evidence>
<proteinExistence type="inferred from homology"/>
<evidence type="ECO:0000256" key="2">
    <source>
        <dbReference type="ARBA" id="ARBA00010703"/>
    </source>
</evidence>
<evidence type="ECO:0000313" key="8">
    <source>
        <dbReference type="EMBL" id="CAK0781268.1"/>
    </source>
</evidence>
<dbReference type="PIRSF" id="PIRSF016305">
    <property type="entry name" value="LCM_mtfrase"/>
    <property type="match status" value="1"/>
</dbReference>
<protein>
    <recommendedName>
        <fullName evidence="6">Leucine carboxyl methyltransferase 1 homolog</fullName>
        <ecNumber evidence="6">2.1.1.233</ecNumber>
    </recommendedName>
</protein>
<keyword evidence="4 6" id="KW-0808">Transferase</keyword>
<dbReference type="FunFam" id="3.40.50.150:FF:000092">
    <property type="entry name" value="Leucine carboxyl methyltransferase 1"/>
    <property type="match status" value="1"/>
</dbReference>
<dbReference type="GO" id="GO:0032259">
    <property type="term" value="P:methylation"/>
    <property type="evidence" value="ECO:0007669"/>
    <property type="project" value="UniProtKB-KW"/>
</dbReference>
<comment type="caution">
    <text evidence="8">The sequence shown here is derived from an EMBL/GenBank/DDBJ whole genome shotgun (WGS) entry which is preliminary data.</text>
</comment>
<dbReference type="GO" id="GO:0009966">
    <property type="term" value="P:regulation of signal transduction"/>
    <property type="evidence" value="ECO:0007669"/>
    <property type="project" value="UniProtKB-ARBA"/>
</dbReference>
<dbReference type="PANTHER" id="PTHR13600">
    <property type="entry name" value="LEUCINE CARBOXYL METHYLTRANSFERASE"/>
    <property type="match status" value="1"/>
</dbReference>
<accession>A0AAV1I5R5</accession>
<dbReference type="InterPro" id="IPR016651">
    <property type="entry name" value="LCMT1"/>
</dbReference>
<name>A0AAV1I5R5_9CHLO</name>
<dbReference type="InterPro" id="IPR007213">
    <property type="entry name" value="Ppm1/Ppm2/Tcmp"/>
</dbReference>
<dbReference type="EC" id="2.1.1.233" evidence="6"/>
<keyword evidence="5 6" id="KW-0949">S-adenosyl-L-methionine</keyword>
<dbReference type="Proteomes" id="UP001314263">
    <property type="component" value="Unassembled WGS sequence"/>
</dbReference>
<comment type="catalytic activity">
    <reaction evidence="1 6">
        <text>[phosphatase 2A protein]-C-terminal L-leucine + S-adenosyl-L-methionine = [phosphatase 2A protein]-C-terminal L-leucine methyl ester + S-adenosyl-L-homocysteine</text>
        <dbReference type="Rhea" id="RHEA:48544"/>
        <dbReference type="Rhea" id="RHEA-COMP:12134"/>
        <dbReference type="Rhea" id="RHEA-COMP:12135"/>
        <dbReference type="ChEBI" id="CHEBI:57856"/>
        <dbReference type="ChEBI" id="CHEBI:59789"/>
        <dbReference type="ChEBI" id="CHEBI:90516"/>
        <dbReference type="ChEBI" id="CHEBI:90517"/>
        <dbReference type="EC" id="2.1.1.233"/>
    </reaction>
</comment>
<feature type="binding site" evidence="7">
    <location>
        <begin position="161"/>
        <end position="162"/>
    </location>
    <ligand>
        <name>S-adenosyl-L-methionine</name>
        <dbReference type="ChEBI" id="CHEBI:59789"/>
    </ligand>
</feature>
<comment type="function">
    <text evidence="6">Involved in brassinosteroid (BR) signaling.</text>
</comment>
<sequence>MSALRSLNTSDLSVQRTNDDAQVSKLSCVNKGYFRDDYIRYFVRRASRRSPLINRGYFSRVLALRQLLQDFHAHLTSKGAETIQVLSLGAGFDTSFFNLQAPGPSGVRWFEVDFKEVTRRKAAIIAASEPLRKLLGPQDRHRIHPDEGRIVAEAYSLLPGDLRDTKACQATLEAAGFDPACPTYVLAECVLVYMEPEDSASVVRWLGQWLRTAAFVVYEQIRPHDAFGKQMISNLEARGCPLKGISATKDTASHIRRFTDNGWERADAKDMSTIYRVHLDASEKRRTESLEIFDEFEEWHMIQDHYCIVVAVNDGSGKLKDFGLFRGQQKGVTAPSVQGVSLPIAG</sequence>
<feature type="binding site" evidence="7">
    <location>
        <position position="188"/>
    </location>
    <ligand>
        <name>S-adenosyl-L-methionine</name>
        <dbReference type="ChEBI" id="CHEBI:59789"/>
    </ligand>
</feature>
<dbReference type="Pfam" id="PF04072">
    <property type="entry name" value="LCM"/>
    <property type="match status" value="1"/>
</dbReference>
<evidence type="ECO:0000256" key="4">
    <source>
        <dbReference type="ARBA" id="ARBA00022679"/>
    </source>
</evidence>
<evidence type="ECO:0000256" key="1">
    <source>
        <dbReference type="ARBA" id="ARBA00000724"/>
    </source>
</evidence>
<gene>
    <name evidence="8" type="ORF">CVIRNUC_005329</name>
</gene>
<keyword evidence="6" id="KW-0472">Membrane</keyword>
<evidence type="ECO:0000256" key="7">
    <source>
        <dbReference type="PIRSR" id="PIRSR016305-1"/>
    </source>
</evidence>
<comment type="subcellular location">
    <subcellularLocation>
        <location evidence="6">Cytoplasm</location>
    </subcellularLocation>
    <subcellularLocation>
        <location evidence="6">Membrane</location>
        <topology evidence="6">Peripheral membrane protein</topology>
    </subcellularLocation>
</comment>
<dbReference type="AlphaFoldDB" id="A0AAV1I5R5"/>
<keyword evidence="6" id="KW-0963">Cytoplasm</keyword>
<dbReference type="GO" id="GO:0016020">
    <property type="term" value="C:membrane"/>
    <property type="evidence" value="ECO:0007669"/>
    <property type="project" value="UniProtKB-SubCell"/>
</dbReference>
<dbReference type="Gene3D" id="3.40.50.150">
    <property type="entry name" value="Vaccinia Virus protein VP39"/>
    <property type="match status" value="1"/>
</dbReference>
<evidence type="ECO:0000313" key="9">
    <source>
        <dbReference type="Proteomes" id="UP001314263"/>
    </source>
</evidence>
<comment type="similarity">
    <text evidence="2 6">Belongs to the methyltransferase superfamily. LCMT family.</text>
</comment>
<dbReference type="GO" id="GO:0018423">
    <property type="term" value="F:protein C-terminal leucine carboxyl O-methyltransferase activity"/>
    <property type="evidence" value="ECO:0007669"/>
    <property type="project" value="UniProtKB-EC"/>
</dbReference>
<dbReference type="PANTHER" id="PTHR13600:SF21">
    <property type="entry name" value="LEUCINE CARBOXYL METHYLTRANSFERASE 1"/>
    <property type="match status" value="1"/>
</dbReference>
<keyword evidence="9" id="KW-1185">Reference proteome</keyword>
<dbReference type="GO" id="GO:0005737">
    <property type="term" value="C:cytoplasm"/>
    <property type="evidence" value="ECO:0007669"/>
    <property type="project" value="UniProtKB-SubCell"/>
</dbReference>
<dbReference type="InterPro" id="IPR029063">
    <property type="entry name" value="SAM-dependent_MTases_sf"/>
</dbReference>
<organism evidence="8 9">
    <name type="scientific">Coccomyxa viridis</name>
    <dbReference type="NCBI Taxonomy" id="1274662"/>
    <lineage>
        <taxon>Eukaryota</taxon>
        <taxon>Viridiplantae</taxon>
        <taxon>Chlorophyta</taxon>
        <taxon>core chlorophytes</taxon>
        <taxon>Trebouxiophyceae</taxon>
        <taxon>Trebouxiophyceae incertae sedis</taxon>
        <taxon>Coccomyxaceae</taxon>
        <taxon>Coccomyxa</taxon>
    </lineage>
</organism>
<feature type="binding site" evidence="7">
    <location>
        <position position="89"/>
    </location>
    <ligand>
        <name>S-adenosyl-L-methionine</name>
        <dbReference type="ChEBI" id="CHEBI:59789"/>
    </ligand>
</feature>
<evidence type="ECO:0000256" key="5">
    <source>
        <dbReference type="ARBA" id="ARBA00022691"/>
    </source>
</evidence>
<dbReference type="EMBL" id="CAUYUE010000006">
    <property type="protein sequence ID" value="CAK0781268.1"/>
    <property type="molecule type" value="Genomic_DNA"/>
</dbReference>